<evidence type="ECO:0000256" key="1">
    <source>
        <dbReference type="ARBA" id="ARBA00022737"/>
    </source>
</evidence>
<reference evidence="5" key="2">
    <citation type="submission" date="2025-09" db="UniProtKB">
        <authorList>
            <consortium name="Ensembl"/>
        </authorList>
    </citation>
    <scope>IDENTIFICATION</scope>
</reference>
<dbReference type="SMART" id="SM00192">
    <property type="entry name" value="LDLa"/>
    <property type="match status" value="9"/>
</dbReference>
<dbReference type="PRINTS" id="PR00261">
    <property type="entry name" value="LDLRECEPTOR"/>
</dbReference>
<dbReference type="GO" id="GO:0016020">
    <property type="term" value="C:membrane"/>
    <property type="evidence" value="ECO:0007669"/>
    <property type="project" value="InterPro"/>
</dbReference>
<dbReference type="Pfam" id="PF00057">
    <property type="entry name" value="Ldl_recept_a"/>
    <property type="match status" value="6"/>
</dbReference>
<dbReference type="CDD" id="cd00112">
    <property type="entry name" value="LDLa"/>
    <property type="match status" value="9"/>
</dbReference>
<keyword evidence="2 3" id="KW-1015">Disulfide bond</keyword>
<dbReference type="PANTHER" id="PTHR23282:SF140">
    <property type="entry name" value="MAM AND LDL-RECEPTOR CLASS A DOMAIN-CONTAINING PROTEIN 1"/>
    <property type="match status" value="1"/>
</dbReference>
<name>A0A8B9E367_ANSCY</name>
<dbReference type="CDD" id="cd06263">
    <property type="entry name" value="MAM"/>
    <property type="match status" value="7"/>
</dbReference>
<dbReference type="SUPFAM" id="SSF49899">
    <property type="entry name" value="Concanavalin A-like lectins/glucanases"/>
    <property type="match status" value="8"/>
</dbReference>
<dbReference type="SMART" id="SM00137">
    <property type="entry name" value="MAM"/>
    <property type="match status" value="7"/>
</dbReference>
<feature type="disulfide bond" evidence="3">
    <location>
        <begin position="1076"/>
        <end position="1088"/>
    </location>
</feature>
<sequence>MNQPVCSPSENCDFENDLCKALQEENLQLGWIRRNGQSSVGPPYSDHSGNDTAYFLSLSSEMRSSATLRTIVFLPTDQEHVCQYFPGIIRNFFQGGTLMVGLQKHSEDAVKNIWKDSGELQNQWKPNTITINNTEKFEVIFWAMVEIQRQNETVAIDDISFSEGCSPAFDTKDTFCEKVYFFFFFPFSGCLVWLEANDNALYKSAYLNSSMCHCSSKNCHFQFHYSMADSSILKAVLYTNQVRRSIHSFSNDQDETAELLPAKLEGYMTASTCSNIQFLDTTPSEPPDFFSLEEFTCTNGQSIEPGSPCDSHPDCSDGSNEDPATCQSFCVTVYVSELVLNLLQTDDIVFKVFDLKLFQQVRFWYRLSQGSQLSVFKRTALDGNLEKLCDISGLPEMQWTKVTMPIESAAGDLPFQIIFGATILTMNATVAIDDISITEECRVVNKSLSAVSAVSQQIAVCDFERDNCGWFETASADGFDWVRSSSSALAPDFQKQAPLWDHTYNKSEGHFMFILKNSSSISQVAQLRSPKFSQAGSNCTMSFWYYNYGQSVGVAEMQLLVDGLKERTVLWRVYYNHGNQWLKTFIQLGRLSHPFQFSLNKISLGFYDGVSAIDDITFENCALPPPASSCEGPNHFWCRSTKACIDRLLVCDLVDDCGDGSDEDNCNPDLQCNFENGLCNWEQDTKDDFDWIRIQGPTPTVNTGPLKDHTTGTGRGHYLYLESSEPHEFGDKAVLLSPLFNPSGNGTCIFRFHYHMFGKQVYLLSVFQRTVSNTKGWLLWYKFGNQGNRWIRQTLYISSSKPFQILVKGTVGDGFTGDIGLDDMSFLGCTLYNGNLPTVSTTLSGTSVPATLPMNNCTENEFVCRASGHCIQMIQRCDFRPDCSDKSDESDCAMEVCNFEDRTLCGWYQPALEQNSRTDSIHNTNIFKWELGSGANLYPGEEEHCPSTDHTTYTVEGWYLFADSSNGEFGHTADIATPVISLTGPKCKIVFWNHMNGSTVGSLEVLCKTGNKTSKLWTQSGSQGPQWNRAEVFLGIRSNFQILFRAKRGVSYMGDVAVDDITFEDCSPLLIPDRPCTLQEFTCANKYCIPKDNLCDFVNDCADNSDESPAICSTSIGHCDFEFDICGWKQDENDDFDWSLRTSSTTKLGTGPAADHTLQEPSGHYIFIKSSFLQLPGQKARIASPVLSRRNKNCKILFYYYMYGANIGSLIVYQRTMSKHERILLSLTGNQGNFWQSQALNLIGDGEEDFQVIFEGIAGKGPKDGVALDDITLSKECLPFQEFLPAEPTTLPPTGSCSHGYWQCQNGKCYRPEQSCDFEDNCGDNTDESECGTSCTFENSRCGWQNSLADNFDWVLGVGSPHSLRPPRDHTLGNRTGKFLYLEATAIGLKDEKAHVKSSRLKESSRSCVMSFWYFKSSKAAGCIQVLIKTDVGTVKIWSESGNHGDEWNKVELHLGKLRNFEVIFEGIRTIDLGGGAAIDDIEFNNCTTAGEDPKECPALTDFLCWNKDCIESHFVCDYKPDCEDLSDEADCSYYTSIPGSCNFETQDQEWTTVCGLIQDSMDDFDWNVSKGGVSGQTGPDTDHTPGKGQHFLYVNSSNQKEGNRAKIITTKFFPASLGVCRVRFWFWMFASRQTGVLKVYAVEEHGMDILMWSSSRNKENKWMYANVVLSSNSPFRVAFEAEVGQSEPTEFALDDISFTPECMDGGPAEPRPPACSSEQFTCAYVQQCLSLDEKCNGVQDCVDGSDEMNCPTRTPSTVSPNSCKKMEFLCPSKGCIPALLICDGVPDCPLNEDEVGCCCFNGSLLCASTNRCIAVSQRCDGIADCIDFSLDESSCSGT</sequence>
<dbReference type="InterPro" id="IPR051560">
    <property type="entry name" value="MAM_domain-containing"/>
</dbReference>
<feature type="disulfide bond" evidence="3">
    <location>
        <begin position="1517"/>
        <end position="1532"/>
    </location>
</feature>
<feature type="domain" description="MAM" evidence="4">
    <location>
        <begin position="10"/>
        <end position="167"/>
    </location>
</feature>
<keyword evidence="1" id="KW-0677">Repeat</keyword>
<dbReference type="Proteomes" id="UP000694521">
    <property type="component" value="Unplaced"/>
</dbReference>
<dbReference type="Pfam" id="PF00629">
    <property type="entry name" value="MAM"/>
    <property type="match status" value="8"/>
</dbReference>
<feature type="domain" description="MAM" evidence="4">
    <location>
        <begin position="895"/>
        <end position="1068"/>
    </location>
</feature>
<feature type="domain" description="MAM" evidence="4">
    <location>
        <begin position="459"/>
        <end position="623"/>
    </location>
</feature>
<feature type="domain" description="MAM" evidence="4">
    <location>
        <begin position="361"/>
        <end position="443"/>
    </location>
</feature>
<dbReference type="InterPro" id="IPR023415">
    <property type="entry name" value="LDLR_class-A_CS"/>
</dbReference>
<reference evidence="5" key="1">
    <citation type="submission" date="2025-08" db="UniProtKB">
        <authorList>
            <consortium name="Ensembl"/>
        </authorList>
    </citation>
    <scope>IDENTIFICATION</scope>
</reference>
<feature type="disulfide bond" evidence="3">
    <location>
        <begin position="1316"/>
        <end position="1331"/>
    </location>
</feature>
<feature type="disulfide bond" evidence="3">
    <location>
        <begin position="1297"/>
        <end position="1309"/>
    </location>
</feature>
<evidence type="ECO:0000313" key="5">
    <source>
        <dbReference type="Ensembl" id="ENSACDP00005014977.1"/>
    </source>
</evidence>
<feature type="disulfide bond" evidence="3">
    <location>
        <begin position="877"/>
        <end position="892"/>
    </location>
</feature>
<dbReference type="SUPFAM" id="SSF57424">
    <property type="entry name" value="LDL receptor-like module"/>
    <property type="match status" value="8"/>
</dbReference>
<dbReference type="Ensembl" id="ENSACDT00005018008.1">
    <property type="protein sequence ID" value="ENSACDP00005014977.1"/>
    <property type="gene ID" value="ENSACDG00005010927.1"/>
</dbReference>
<feature type="domain" description="MAM" evidence="4">
    <location>
        <begin position="1333"/>
        <end position="1489"/>
    </location>
</feature>
<feature type="disulfide bond" evidence="3">
    <location>
        <begin position="1505"/>
        <end position="1523"/>
    </location>
</feature>
<dbReference type="PROSITE" id="PS50060">
    <property type="entry name" value="MAM_2"/>
    <property type="match status" value="8"/>
</dbReference>
<dbReference type="PROSITE" id="PS50068">
    <property type="entry name" value="LDLRA_2"/>
    <property type="match status" value="9"/>
</dbReference>
<feature type="disulfide bond" evidence="3">
    <location>
        <begin position="1771"/>
        <end position="1789"/>
    </location>
</feature>
<protein>
    <submittedName>
        <fullName evidence="5">MAM and LDL receptor class A domain containing 1</fullName>
    </submittedName>
</protein>
<feature type="disulfide bond" evidence="3">
    <location>
        <begin position="1083"/>
        <end position="1101"/>
    </location>
</feature>
<comment type="caution">
    <text evidence="3">Lacks conserved residue(s) required for the propagation of feature annotation.</text>
</comment>
<evidence type="ECO:0000256" key="3">
    <source>
        <dbReference type="PROSITE-ProRule" id="PRU00124"/>
    </source>
</evidence>
<feature type="disulfide bond" evidence="3">
    <location>
        <begin position="1764"/>
        <end position="1776"/>
    </location>
</feature>
<feature type="disulfide bond" evidence="3">
    <location>
        <begin position="297"/>
        <end position="315"/>
    </location>
</feature>
<dbReference type="PRINTS" id="PR00020">
    <property type="entry name" value="MAMDOMAIN"/>
</dbReference>
<feature type="disulfide bond" evidence="3">
    <location>
        <begin position="651"/>
        <end position="666"/>
    </location>
</feature>
<evidence type="ECO:0000256" key="2">
    <source>
        <dbReference type="ARBA" id="ARBA00023157"/>
    </source>
</evidence>
<keyword evidence="6" id="KW-1185">Reference proteome</keyword>
<dbReference type="InterPro" id="IPR036055">
    <property type="entry name" value="LDL_receptor-like_sf"/>
</dbReference>
<dbReference type="Gene3D" id="2.60.120.200">
    <property type="match status" value="8"/>
</dbReference>
<feature type="domain" description="MAM" evidence="4">
    <location>
        <begin position="1117"/>
        <end position="1279"/>
    </location>
</feature>
<dbReference type="PROSITE" id="PS01209">
    <property type="entry name" value="LDLRA_1"/>
    <property type="match status" value="5"/>
</dbReference>
<dbReference type="InterPro" id="IPR013320">
    <property type="entry name" value="ConA-like_dom_sf"/>
</dbReference>
<dbReference type="InterPro" id="IPR000998">
    <property type="entry name" value="MAM_dom"/>
</dbReference>
<feature type="disulfide bond" evidence="3">
    <location>
        <begin position="1736"/>
        <end position="1751"/>
    </location>
</feature>
<feature type="disulfide bond" evidence="3">
    <location>
        <begin position="1783"/>
        <end position="1798"/>
    </location>
</feature>
<dbReference type="FunFam" id="2.60.120.200:FF:000182">
    <property type="entry name" value="MAM and LDL-receptor class A domain-containing protein 1"/>
    <property type="match status" value="1"/>
</dbReference>
<accession>A0A8B9E367</accession>
<dbReference type="InterPro" id="IPR002172">
    <property type="entry name" value="LDrepeatLR_classA_rpt"/>
</dbReference>
<feature type="domain" description="MAM" evidence="4">
    <location>
        <begin position="1540"/>
        <end position="1705"/>
    </location>
</feature>
<dbReference type="PANTHER" id="PTHR23282">
    <property type="entry name" value="APICAL ENDOSOMAL GLYCOPROTEIN PRECURSOR"/>
    <property type="match status" value="1"/>
</dbReference>
<feature type="disulfide bond" evidence="3">
    <location>
        <begin position="1304"/>
        <end position="1322"/>
    </location>
</feature>
<organism evidence="5 6">
    <name type="scientific">Anser cygnoides</name>
    <name type="common">Swan goose</name>
    <dbReference type="NCBI Taxonomy" id="8845"/>
    <lineage>
        <taxon>Eukaryota</taxon>
        <taxon>Metazoa</taxon>
        <taxon>Chordata</taxon>
        <taxon>Craniata</taxon>
        <taxon>Vertebrata</taxon>
        <taxon>Euteleostomi</taxon>
        <taxon>Archelosauria</taxon>
        <taxon>Archosauria</taxon>
        <taxon>Dinosauria</taxon>
        <taxon>Saurischia</taxon>
        <taxon>Theropoda</taxon>
        <taxon>Coelurosauria</taxon>
        <taxon>Aves</taxon>
        <taxon>Neognathae</taxon>
        <taxon>Galloanserae</taxon>
        <taxon>Anseriformes</taxon>
        <taxon>Anatidae</taxon>
        <taxon>Anserinae</taxon>
        <taxon>Anser</taxon>
    </lineage>
</organism>
<proteinExistence type="predicted"/>
<feature type="domain" description="MAM" evidence="4">
    <location>
        <begin position="670"/>
        <end position="831"/>
    </location>
</feature>
<dbReference type="Gene3D" id="4.10.400.10">
    <property type="entry name" value="Low-density Lipoprotein Receptor"/>
    <property type="match status" value="9"/>
</dbReference>
<evidence type="ECO:0000259" key="4">
    <source>
        <dbReference type="PROSITE" id="PS50060"/>
    </source>
</evidence>
<evidence type="ECO:0000313" key="6">
    <source>
        <dbReference type="Proteomes" id="UP000694521"/>
    </source>
</evidence>